<dbReference type="GO" id="GO:0022857">
    <property type="term" value="F:transmembrane transporter activity"/>
    <property type="evidence" value="ECO:0007669"/>
    <property type="project" value="InterPro"/>
</dbReference>
<dbReference type="Pfam" id="PF01032">
    <property type="entry name" value="FecCD"/>
    <property type="match status" value="1"/>
</dbReference>
<dbReference type="InterPro" id="IPR037294">
    <property type="entry name" value="ABC_BtuC-like"/>
</dbReference>
<comment type="similarity">
    <text evidence="2">Belongs to the binding-protein-dependent transport system permease family. FecCD subfamily.</text>
</comment>
<protein>
    <submittedName>
        <fullName evidence="9">Iron ABC transporter permease</fullName>
    </submittedName>
</protein>
<feature type="transmembrane region" description="Helical" evidence="8">
    <location>
        <begin position="255"/>
        <end position="282"/>
    </location>
</feature>
<keyword evidence="6 8" id="KW-1133">Transmembrane helix</keyword>
<gene>
    <name evidence="9" type="ORF">HXA33_11010</name>
</gene>
<evidence type="ECO:0000313" key="10">
    <source>
        <dbReference type="Proteomes" id="UP001057753"/>
    </source>
</evidence>
<dbReference type="GO" id="GO:0033214">
    <property type="term" value="P:siderophore-iron import into cell"/>
    <property type="evidence" value="ECO:0007669"/>
    <property type="project" value="TreeGrafter"/>
</dbReference>
<dbReference type="PANTHER" id="PTHR30472:SF58">
    <property type="entry name" value="IRON(3+)-HYDROXAMATE IMPORT SYSTEM PERMEASE PROTEIN FHUB"/>
    <property type="match status" value="1"/>
</dbReference>
<sequence>MSTKNNKSEQDNENNTPYRSKPFTAITVLLGGTIVLVLGLVISITFGAANINMKTVWTGVFQFDPELTSHQIIQELRLPRALAAALVGAFLAVSGAIMQGMTRNPLASPSIMGVTAGSAFMIAIAFAFFPGTSYVGLMMWSFVGAGLGAGLVFMIGSLSKSGLTPVKLALAGAAVTALLQSISSAIAIHFHVAQDITFWYAGGVAGARWFSVQLMIPVAIVGITLAIIISRSITVLSLGEDVAKGLGQRTRYVKIIGTVVVLLLTGAAVSVAGTVGFIGLVIPHITRFLVGVDYRWIIPCAAVLGAVLLVLADLGARMVNPPYETPVGAITALIGVPFFLYLARREGRGL</sequence>
<evidence type="ECO:0000256" key="8">
    <source>
        <dbReference type="SAM" id="Phobius"/>
    </source>
</evidence>
<name>A0A9Q4B2F8_SALAG</name>
<feature type="transmembrane region" description="Helical" evidence="8">
    <location>
        <begin position="326"/>
        <end position="343"/>
    </location>
</feature>
<feature type="transmembrane region" description="Helical" evidence="8">
    <location>
        <begin position="168"/>
        <end position="190"/>
    </location>
</feature>
<dbReference type="Proteomes" id="UP001057753">
    <property type="component" value="Unassembled WGS sequence"/>
</dbReference>
<comment type="subcellular location">
    <subcellularLocation>
        <location evidence="1">Cell membrane</location>
        <topology evidence="1">Multi-pass membrane protein</topology>
    </subcellularLocation>
</comment>
<proteinExistence type="inferred from homology"/>
<dbReference type="SUPFAM" id="SSF81345">
    <property type="entry name" value="ABC transporter involved in vitamin B12 uptake, BtuC"/>
    <property type="match status" value="1"/>
</dbReference>
<evidence type="ECO:0000256" key="4">
    <source>
        <dbReference type="ARBA" id="ARBA00022475"/>
    </source>
</evidence>
<dbReference type="Gene3D" id="1.10.3470.10">
    <property type="entry name" value="ABC transporter involved in vitamin B12 uptake, BtuC"/>
    <property type="match status" value="1"/>
</dbReference>
<feature type="transmembrane region" description="Helical" evidence="8">
    <location>
        <begin position="294"/>
        <end position="314"/>
    </location>
</feature>
<organism evidence="9 10">
    <name type="scientific">Salipaludibacillus agaradhaerens</name>
    <name type="common">Bacillus agaradhaerens</name>
    <dbReference type="NCBI Taxonomy" id="76935"/>
    <lineage>
        <taxon>Bacteria</taxon>
        <taxon>Bacillati</taxon>
        <taxon>Bacillota</taxon>
        <taxon>Bacilli</taxon>
        <taxon>Bacillales</taxon>
        <taxon>Bacillaceae</taxon>
    </lineage>
</organism>
<evidence type="ECO:0000256" key="2">
    <source>
        <dbReference type="ARBA" id="ARBA00007935"/>
    </source>
</evidence>
<dbReference type="RefSeq" id="WP_257821529.1">
    <property type="nucleotide sequence ID" value="NZ_JABXYM010000001.1"/>
</dbReference>
<comment type="caution">
    <text evidence="9">The sequence shown here is derived from an EMBL/GenBank/DDBJ whole genome shotgun (WGS) entry which is preliminary data.</text>
</comment>
<feature type="transmembrane region" description="Helical" evidence="8">
    <location>
        <begin position="23"/>
        <end position="49"/>
    </location>
</feature>
<dbReference type="CDD" id="cd06550">
    <property type="entry name" value="TM_ABC_iron-siderophores_like"/>
    <property type="match status" value="1"/>
</dbReference>
<evidence type="ECO:0000313" key="9">
    <source>
        <dbReference type="EMBL" id="MCR6097089.1"/>
    </source>
</evidence>
<dbReference type="FunFam" id="1.10.3470.10:FF:000001">
    <property type="entry name" value="Vitamin B12 ABC transporter permease BtuC"/>
    <property type="match status" value="1"/>
</dbReference>
<dbReference type="PANTHER" id="PTHR30472">
    <property type="entry name" value="FERRIC ENTEROBACTIN TRANSPORT SYSTEM PERMEASE PROTEIN"/>
    <property type="match status" value="1"/>
</dbReference>
<dbReference type="InterPro" id="IPR000522">
    <property type="entry name" value="ABC_transptr_permease_BtuC"/>
</dbReference>
<keyword evidence="7 8" id="KW-0472">Membrane</keyword>
<feature type="transmembrane region" description="Helical" evidence="8">
    <location>
        <begin position="210"/>
        <end position="234"/>
    </location>
</feature>
<keyword evidence="5 8" id="KW-0812">Transmembrane</keyword>
<evidence type="ECO:0000256" key="1">
    <source>
        <dbReference type="ARBA" id="ARBA00004651"/>
    </source>
</evidence>
<feature type="transmembrane region" description="Helical" evidence="8">
    <location>
        <begin position="135"/>
        <end position="156"/>
    </location>
</feature>
<evidence type="ECO:0000256" key="5">
    <source>
        <dbReference type="ARBA" id="ARBA00022692"/>
    </source>
</evidence>
<feature type="transmembrane region" description="Helical" evidence="8">
    <location>
        <begin position="110"/>
        <end position="129"/>
    </location>
</feature>
<dbReference type="EMBL" id="JABXYM010000001">
    <property type="protein sequence ID" value="MCR6097089.1"/>
    <property type="molecule type" value="Genomic_DNA"/>
</dbReference>
<evidence type="ECO:0000256" key="7">
    <source>
        <dbReference type="ARBA" id="ARBA00023136"/>
    </source>
</evidence>
<keyword evidence="3" id="KW-0813">Transport</keyword>
<dbReference type="AlphaFoldDB" id="A0A9Q4B2F8"/>
<reference evidence="9" key="1">
    <citation type="submission" date="2020-06" db="EMBL/GenBank/DDBJ databases">
        <title>Insight into the genomes of haloalkaliphilic bacilli from Kenyan soda lakes.</title>
        <authorList>
            <person name="Mwirichia R."/>
            <person name="Villamizar G.C."/>
            <person name="Poehlein A."/>
            <person name="Mugweru J."/>
            <person name="Kipnyargis A."/>
            <person name="Kiplimo D."/>
            <person name="Orwa P."/>
            <person name="Daniel R."/>
        </authorList>
    </citation>
    <scope>NUCLEOTIDE SEQUENCE</scope>
    <source>
        <strain evidence="9">B1096_S55</strain>
    </source>
</reference>
<keyword evidence="10" id="KW-1185">Reference proteome</keyword>
<evidence type="ECO:0000256" key="6">
    <source>
        <dbReference type="ARBA" id="ARBA00022989"/>
    </source>
</evidence>
<evidence type="ECO:0000256" key="3">
    <source>
        <dbReference type="ARBA" id="ARBA00022448"/>
    </source>
</evidence>
<feature type="transmembrane region" description="Helical" evidence="8">
    <location>
        <begin position="81"/>
        <end position="98"/>
    </location>
</feature>
<keyword evidence="4" id="KW-1003">Cell membrane</keyword>
<accession>A0A9Q4B2F8</accession>
<dbReference type="GO" id="GO:0005886">
    <property type="term" value="C:plasma membrane"/>
    <property type="evidence" value="ECO:0007669"/>
    <property type="project" value="UniProtKB-SubCell"/>
</dbReference>